<name>A0A2U3PVN6_9BRAD</name>
<feature type="region of interest" description="Disordered" evidence="1">
    <location>
        <begin position="1"/>
        <end position="38"/>
    </location>
</feature>
<dbReference type="KEGG" id="bvz:BRAD3257_2139"/>
<organism evidence="3 4">
    <name type="scientific">Bradyrhizobium vignae</name>
    <dbReference type="NCBI Taxonomy" id="1549949"/>
    <lineage>
        <taxon>Bacteria</taxon>
        <taxon>Pseudomonadati</taxon>
        <taxon>Pseudomonadota</taxon>
        <taxon>Alphaproteobacteria</taxon>
        <taxon>Hyphomicrobiales</taxon>
        <taxon>Nitrobacteraceae</taxon>
        <taxon>Bradyrhizobium</taxon>
    </lineage>
</organism>
<feature type="transmembrane region" description="Helical" evidence="2">
    <location>
        <begin position="386"/>
        <end position="407"/>
    </location>
</feature>
<evidence type="ECO:0000256" key="2">
    <source>
        <dbReference type="SAM" id="Phobius"/>
    </source>
</evidence>
<dbReference type="AlphaFoldDB" id="A0A2U3PVN6"/>
<proteinExistence type="predicted"/>
<keyword evidence="2" id="KW-0472">Membrane</keyword>
<sequence>MRQYASHPDRRATSRRALPHESSPVLTGPACRRSPGRARTPYACAEDKFFRRIHESGTSRNLANCFLTPVSPTHSPKPEQTNGLSCCPAGADFIVGYLLNSLPARRMAPRWPQISQTNGPPTASSRAAWLAYFILRRCQPTNRLRCIFSDRLRASARTVQAAGSPEEEYRAATIRHLCQTSWRTSSCCFLEHQIQNPSGVPVTGTDDLTARWNRSTREFAMATRTFPNMFFAWTWSAVLAGVFTSLVVQILLTMLGFGIGLLAIDIPTASSAPAGAGWAAFVWWAVSGIIAAFLGGAIAAANSPDQTGLGRVGHAMAAWAVATVVVVAAAAMLPASATSIASNLVGPSYSASTRVAYWTHNTGRETVGATTTAATPAQIDAARKHFAYAMFASFCALLLGAGAAYAAGVATTGQAVKEAARPVT</sequence>
<evidence type="ECO:0000313" key="4">
    <source>
        <dbReference type="Proteomes" id="UP000246085"/>
    </source>
</evidence>
<gene>
    <name evidence="3" type="ORF">BRAD3257_2139</name>
</gene>
<keyword evidence="2" id="KW-0812">Transmembrane</keyword>
<feature type="transmembrane region" description="Helical" evidence="2">
    <location>
        <begin position="276"/>
        <end position="300"/>
    </location>
</feature>
<feature type="transmembrane region" description="Helical" evidence="2">
    <location>
        <begin position="312"/>
        <end position="333"/>
    </location>
</feature>
<keyword evidence="2" id="KW-1133">Transmembrane helix</keyword>
<feature type="transmembrane region" description="Helical" evidence="2">
    <location>
        <begin position="231"/>
        <end position="264"/>
    </location>
</feature>
<reference evidence="3 4" key="1">
    <citation type="submission" date="2018-03" db="EMBL/GenBank/DDBJ databases">
        <authorList>
            <person name="Gully D."/>
        </authorList>
    </citation>
    <scope>NUCLEOTIDE SEQUENCE [LARGE SCALE GENOMIC DNA]</scope>
    <source>
        <strain evidence="3">ORS3257</strain>
    </source>
</reference>
<dbReference type="EMBL" id="LS398110">
    <property type="protein sequence ID" value="SPP93220.1"/>
    <property type="molecule type" value="Genomic_DNA"/>
</dbReference>
<evidence type="ECO:0000256" key="1">
    <source>
        <dbReference type="SAM" id="MobiDB-lite"/>
    </source>
</evidence>
<evidence type="ECO:0000313" key="3">
    <source>
        <dbReference type="EMBL" id="SPP93220.1"/>
    </source>
</evidence>
<dbReference type="Proteomes" id="UP000246085">
    <property type="component" value="Chromosome BRAD3257"/>
</dbReference>
<protein>
    <submittedName>
        <fullName evidence="3">Uncharacterized protein</fullName>
    </submittedName>
</protein>
<accession>A0A2U3PVN6</accession>